<feature type="compositionally biased region" description="Low complexity" evidence="4">
    <location>
        <begin position="1078"/>
        <end position="1106"/>
    </location>
</feature>
<dbReference type="SMART" id="SM00320">
    <property type="entry name" value="WD40"/>
    <property type="match status" value="7"/>
</dbReference>
<feature type="compositionally biased region" description="Polar residues" evidence="4">
    <location>
        <begin position="334"/>
        <end position="359"/>
    </location>
</feature>
<feature type="region of interest" description="Disordered" evidence="4">
    <location>
        <begin position="418"/>
        <end position="447"/>
    </location>
</feature>
<feature type="region of interest" description="Disordered" evidence="4">
    <location>
        <begin position="252"/>
        <end position="376"/>
    </location>
</feature>
<feature type="region of interest" description="Disordered" evidence="4">
    <location>
        <begin position="1170"/>
        <end position="1191"/>
    </location>
</feature>
<accession>A0A2T9Y3A5</accession>
<comment type="caution">
    <text evidence="5">The sequence shown here is derived from an EMBL/GenBank/DDBJ whole genome shotgun (WGS) entry which is preliminary data.</text>
</comment>
<keyword evidence="6" id="KW-1185">Reference proteome</keyword>
<dbReference type="EMBL" id="MBFT01000841">
    <property type="protein sequence ID" value="PVU86825.1"/>
    <property type="molecule type" value="Genomic_DNA"/>
</dbReference>
<feature type="region of interest" description="Disordered" evidence="4">
    <location>
        <begin position="764"/>
        <end position="800"/>
    </location>
</feature>
<evidence type="ECO:0000256" key="1">
    <source>
        <dbReference type="ARBA" id="ARBA00022574"/>
    </source>
</evidence>
<dbReference type="Gene3D" id="2.130.10.10">
    <property type="entry name" value="YVTN repeat-like/Quinoprotein amine dehydrogenase"/>
    <property type="match status" value="1"/>
</dbReference>
<feature type="compositionally biased region" description="Basic and acidic residues" evidence="4">
    <location>
        <begin position="1172"/>
        <end position="1191"/>
    </location>
</feature>
<evidence type="ECO:0000256" key="2">
    <source>
        <dbReference type="ARBA" id="ARBA00022737"/>
    </source>
</evidence>
<feature type="region of interest" description="Disordered" evidence="4">
    <location>
        <begin position="1359"/>
        <end position="1378"/>
    </location>
</feature>
<dbReference type="STRING" id="61424.A0A2T9Y3A5"/>
<organism evidence="5 6">
    <name type="scientific">Furculomyces boomerangus</name>
    <dbReference type="NCBI Taxonomy" id="61424"/>
    <lineage>
        <taxon>Eukaryota</taxon>
        <taxon>Fungi</taxon>
        <taxon>Fungi incertae sedis</taxon>
        <taxon>Zoopagomycota</taxon>
        <taxon>Kickxellomycotina</taxon>
        <taxon>Harpellomycetes</taxon>
        <taxon>Harpellales</taxon>
        <taxon>Harpellaceae</taxon>
        <taxon>Furculomyces</taxon>
    </lineage>
</organism>
<dbReference type="InterPro" id="IPR036322">
    <property type="entry name" value="WD40_repeat_dom_sf"/>
</dbReference>
<feature type="compositionally biased region" description="Polar residues" evidence="4">
    <location>
        <begin position="1328"/>
        <end position="1338"/>
    </location>
</feature>
<evidence type="ECO:0000256" key="3">
    <source>
        <dbReference type="PROSITE-ProRule" id="PRU00221"/>
    </source>
</evidence>
<dbReference type="Pfam" id="PF00400">
    <property type="entry name" value="WD40"/>
    <property type="match status" value="4"/>
</dbReference>
<protein>
    <submittedName>
        <fullName evidence="5">Uncharacterized protein</fullName>
    </submittedName>
</protein>
<feature type="compositionally biased region" description="Polar residues" evidence="4">
    <location>
        <begin position="76"/>
        <end position="92"/>
    </location>
</feature>
<name>A0A2T9Y3A5_9FUNG</name>
<feature type="compositionally biased region" description="Basic and acidic residues" evidence="4">
    <location>
        <begin position="363"/>
        <end position="376"/>
    </location>
</feature>
<feature type="compositionally biased region" description="Basic and acidic residues" evidence="4">
    <location>
        <begin position="287"/>
        <end position="312"/>
    </location>
</feature>
<dbReference type="PANTHER" id="PTHR14221">
    <property type="entry name" value="WD REPEAT DOMAIN 44"/>
    <property type="match status" value="1"/>
</dbReference>
<feature type="compositionally biased region" description="Basic and acidic residues" evidence="4">
    <location>
        <begin position="123"/>
        <end position="140"/>
    </location>
</feature>
<evidence type="ECO:0000256" key="4">
    <source>
        <dbReference type="SAM" id="MobiDB-lite"/>
    </source>
</evidence>
<dbReference type="PROSITE" id="PS50294">
    <property type="entry name" value="WD_REPEATS_REGION"/>
    <property type="match status" value="2"/>
</dbReference>
<feature type="non-terminal residue" evidence="5">
    <location>
        <position position="1378"/>
    </location>
</feature>
<feature type="region of interest" description="Disordered" evidence="4">
    <location>
        <begin position="1040"/>
        <end position="1132"/>
    </location>
</feature>
<feature type="repeat" description="WD" evidence="3">
    <location>
        <begin position="651"/>
        <end position="685"/>
    </location>
</feature>
<feature type="compositionally biased region" description="Polar residues" evidence="4">
    <location>
        <begin position="1364"/>
        <end position="1378"/>
    </location>
</feature>
<feature type="region of interest" description="Disordered" evidence="4">
    <location>
        <begin position="1"/>
        <end position="22"/>
    </location>
</feature>
<sequence>MESSNLNPNPIELSRNNIPDSPLESINHQTTIKNQESVVRSMLSGTKNAFDQIVKGFWNAGNSSQLQETHPDLDFESNSTNPTDSDTNSDNSIKIKAKMNRHLLLTRNTDTINELDTISDNDSNNKLEFDVNENEPERNRPVTPPPKVTTIQKLQQYLSVVRGVADGTLPVDNKNNTLDPVTSLVSKRTGHQYTRGGKDRRRMAKRVGIAPKVTEIYRSNSKRDILRTSIDLNSDLISPESISDLKIRQSISKSNKTQDSDYDTETGNELNKNYTDNTDYSDNEEYISIKDKTSNRPNHNHREPDFAGHSHSSELGSDISHPTKHLSPIKETSESNLENPNNNIQYEDHTSQNIDTSNFAPKDSTERSDINSGHEIKNIASPNQYLRIKSKLANQKILWPLFLAQEINTNFDFEHLSPQGSPKISTSRNSLKSNSKGGLIPNSSTPQVYTTMTTTMSRDLAGAVKVAKNAFNSLKSEKGYSPPLNDSRPELNNKDYTQLYNNIHPSNTLNRSLRNGSLSKNKLVEKINRAYDTYSINTQSSVGNSCSNAAIWSMTFSHCGRYMASGGQGGILRVWKVRKFKNHLNTEMENGFDQEVVIDSGIFEPEPYRIYSEHKRDILCVSWSKNGFILTASMDRTVRLWHTRRNECLGIFIHKDTVTSVAFHPIDDRLFISGSLDGRLRLWDIPGSSIKAWTDLPENQLITAVAFSGSKGERIVAGTYLGLCVFYSMPDLKITGRMYVRSSKGKRAQGSKITGIYYSKESNFTSKETGPDTSNFTTAGNGQENTTNSTNQEINQSSETKNSGILIISSNDSRIRIYGETDHKLISKIKGHVSTGSQAFASASSNGKYLISGSEDRNIYVWPLDFTNFNSKESKGPFSVNKSKSRRKTILSKLFPATNNTNGNAVNLNTGNTNDPEVAVDMFDDSNPTSEFGLYEYFNAHSHTVSVAMFAPKRTLEYLAKNGDPILQDSNKDSGNEEYVGINSQPLKSLDPTAVIVSADFDGIIRVFRRDLGYINNNNNITEYTATPARPKLLPSIKNSISVPFSNKSNKTDSITSKSETKKNLPLEKAETLKKLLSNENTSSDKTNNNDNDTTNKEVNNNNTNEEITDLSKESSIKPTQKSSEVKNTKTQTRLSRLSITRMSSILQFGSKKRKQKELLNKSLQEAVINETPEKTDKEKSEVGDINKERNTTSINKIDNVDIGLGNSKIYTSPSQPESSSHLEEPKSITKKEKSPLSNSKNAKDFSDSISKQDNKTNGVNTTTTSASQTFFENNSKNKENLPINSQFQEKTKHQSYILNDINSQDSCPRCNSRKYYVYPKASLSSFSDHKPSSNTIYNEEARETNSGADVLESAKSLKVGDNIKQSPSNTTLLPNQK</sequence>
<dbReference type="InterPro" id="IPR040324">
    <property type="entry name" value="WDR44/Dgr2"/>
</dbReference>
<dbReference type="Proteomes" id="UP000245699">
    <property type="component" value="Unassembled WGS sequence"/>
</dbReference>
<feature type="region of interest" description="Disordered" evidence="4">
    <location>
        <begin position="1208"/>
        <end position="1283"/>
    </location>
</feature>
<feature type="compositionally biased region" description="Basic and acidic residues" evidence="4">
    <location>
        <begin position="1242"/>
        <end position="1255"/>
    </location>
</feature>
<feature type="compositionally biased region" description="Basic and acidic residues" evidence="4">
    <location>
        <begin position="1221"/>
        <end position="1235"/>
    </location>
</feature>
<gene>
    <name evidence="5" type="ORF">BB559_006393</name>
</gene>
<evidence type="ECO:0000313" key="6">
    <source>
        <dbReference type="Proteomes" id="UP000245699"/>
    </source>
</evidence>
<dbReference type="InterPro" id="IPR001680">
    <property type="entry name" value="WD40_rpt"/>
</dbReference>
<feature type="repeat" description="WD" evidence="3">
    <location>
        <begin position="611"/>
        <end position="651"/>
    </location>
</feature>
<feature type="compositionally biased region" description="Polar residues" evidence="4">
    <location>
        <begin position="267"/>
        <end position="278"/>
    </location>
</feature>
<feature type="compositionally biased region" description="Polar residues" evidence="4">
    <location>
        <begin position="1256"/>
        <end position="1275"/>
    </location>
</feature>
<keyword evidence="2" id="KW-0677">Repeat</keyword>
<keyword evidence="1 3" id="KW-0853">WD repeat</keyword>
<feature type="region of interest" description="Disordered" evidence="4">
    <location>
        <begin position="115"/>
        <end position="147"/>
    </location>
</feature>
<dbReference type="PROSITE" id="PS50082">
    <property type="entry name" value="WD_REPEATS_2"/>
    <property type="match status" value="3"/>
</dbReference>
<evidence type="ECO:0000313" key="5">
    <source>
        <dbReference type="EMBL" id="PVU86825.1"/>
    </source>
</evidence>
<feature type="compositionally biased region" description="Basic and acidic residues" evidence="4">
    <location>
        <begin position="1059"/>
        <end position="1074"/>
    </location>
</feature>
<proteinExistence type="predicted"/>
<dbReference type="PANTHER" id="PTHR14221:SF0">
    <property type="entry name" value="WD REPEAT-CONTAINING PROTEIN 44"/>
    <property type="match status" value="1"/>
</dbReference>
<feature type="region of interest" description="Disordered" evidence="4">
    <location>
        <begin position="63"/>
        <end position="92"/>
    </location>
</feature>
<feature type="compositionally biased region" description="Polar residues" evidence="4">
    <location>
        <begin position="1040"/>
        <end position="1058"/>
    </location>
</feature>
<feature type="region of interest" description="Disordered" evidence="4">
    <location>
        <begin position="1328"/>
        <end position="1348"/>
    </location>
</feature>
<feature type="compositionally biased region" description="Polar residues" evidence="4">
    <location>
        <begin position="1209"/>
        <end position="1220"/>
    </location>
</feature>
<dbReference type="OrthoDB" id="1932312at2759"/>
<dbReference type="InterPro" id="IPR015943">
    <property type="entry name" value="WD40/YVTN_repeat-like_dom_sf"/>
</dbReference>
<feature type="repeat" description="WD" evidence="3">
    <location>
        <begin position="844"/>
        <end position="862"/>
    </location>
</feature>
<dbReference type="SUPFAM" id="SSF50978">
    <property type="entry name" value="WD40 repeat-like"/>
    <property type="match status" value="1"/>
</dbReference>
<reference evidence="5 6" key="1">
    <citation type="journal article" date="2018" name="MBio">
        <title>Comparative Genomics Reveals the Core Gene Toolbox for the Fungus-Insect Symbiosis.</title>
        <authorList>
            <person name="Wang Y."/>
            <person name="Stata M."/>
            <person name="Wang W."/>
            <person name="Stajich J.E."/>
            <person name="White M.M."/>
            <person name="Moncalvo J.M."/>
        </authorList>
    </citation>
    <scope>NUCLEOTIDE SEQUENCE [LARGE SCALE GENOMIC DNA]</scope>
    <source>
        <strain evidence="5 6">AUS-77-4</strain>
    </source>
</reference>